<dbReference type="CDD" id="cd22997">
    <property type="entry name" value="GT_LH"/>
    <property type="match status" value="1"/>
</dbReference>
<comment type="caution">
    <text evidence="1">The sequence shown here is derived from an EMBL/GenBank/DDBJ whole genome shotgun (WGS) entry which is preliminary data.</text>
</comment>
<proteinExistence type="predicted"/>
<organism evidence="1 2">
    <name type="scientific">Phaeomoniella chlamydospora</name>
    <name type="common">Phaeoacremonium chlamydosporum</name>
    <dbReference type="NCBI Taxonomy" id="158046"/>
    <lineage>
        <taxon>Eukaryota</taxon>
        <taxon>Fungi</taxon>
        <taxon>Dikarya</taxon>
        <taxon>Ascomycota</taxon>
        <taxon>Pezizomycotina</taxon>
        <taxon>Eurotiomycetes</taxon>
        <taxon>Chaetothyriomycetidae</taxon>
        <taxon>Phaeomoniellales</taxon>
        <taxon>Phaeomoniellaceae</taxon>
        <taxon>Phaeomoniella</taxon>
    </lineage>
</organism>
<name>A0A0G2GW91_PHACM</name>
<reference evidence="1 2" key="2">
    <citation type="submission" date="2015-05" db="EMBL/GenBank/DDBJ databases">
        <authorList>
            <person name="Morales-Cruz A."/>
            <person name="Amrine K.C."/>
            <person name="Cantu D."/>
        </authorList>
    </citation>
    <scope>NUCLEOTIDE SEQUENCE [LARGE SCALE GENOMIC DNA]</scope>
    <source>
        <strain evidence="1">UCRPC4</strain>
    </source>
</reference>
<accession>A0A0G2GW91</accession>
<evidence type="ECO:0000313" key="2">
    <source>
        <dbReference type="Proteomes" id="UP000053317"/>
    </source>
</evidence>
<dbReference type="PANTHER" id="PTHR36587:SF2">
    <property type="entry name" value="EXPRESSION SITE-ASSOCIATED GENE 3 (ESAG3)-LIKE PROTEIN"/>
    <property type="match status" value="1"/>
</dbReference>
<protein>
    <submittedName>
        <fullName evidence="1">Uncharacterized protein</fullName>
    </submittedName>
</protein>
<dbReference type="EMBL" id="LCWF01000024">
    <property type="protein sequence ID" value="KKY27493.1"/>
    <property type="molecule type" value="Genomic_DNA"/>
</dbReference>
<dbReference type="AlphaFoldDB" id="A0A0G2GW91"/>
<reference evidence="1 2" key="1">
    <citation type="submission" date="2015-05" db="EMBL/GenBank/DDBJ databases">
        <title>Distinctive expansion of gene families associated with plant cell wall degradation and secondary metabolism in the genomes of grapevine trunk pathogens.</title>
        <authorList>
            <person name="Lawrence D.P."/>
            <person name="Travadon R."/>
            <person name="Rolshausen P.E."/>
            <person name="Baumgartner K."/>
        </authorList>
    </citation>
    <scope>NUCLEOTIDE SEQUENCE [LARGE SCALE GENOMIC DNA]</scope>
    <source>
        <strain evidence="1">UCRPC4</strain>
    </source>
</reference>
<keyword evidence="2" id="KW-1185">Reference proteome</keyword>
<sequence length="564" mass="63938">MKSEGAVQVGGGNGATWLDTWWTVLIARIQGRYRPTTRIITVVTLALFLSIYSLRSFDPVTLPSSISPQEQTVPSRHNFLHLLTPATKSDVNLCKTILSASVLNYSTPTLINWGKRFTEDGLSNGGAHLFKISGILNYLNEVGPEGNDDLIVIVDGYDTWFQLGPDVLLSRYNSINRQANDRIFKRLCRSRSCPFDPFSHISQHILFSSQKKCWPHSPDELACHAAPASTLPEDVYGPETDVPYPDDENPFLRTRGRYLNSGFAIGPVKAMRRVFEEAERRMKIDDHAGSDQGVLSDIFATQEYAREILRRKYYAEHPTQRFFLGLSTFVFGRSSFDRDREAVLQPSATKEVLALDESSLTSIQSLDYGIGLDYTSELSHVTVFAQRDADWITYPPSSSTPSRYWNILPMNIKSLPPTFTSFIPPPPLPNVTTWDNIPLYTNLFTKTIPLSVHHNAWQRNMKDLRQKMWGQMWWNPQAFELLAAHAVGPRVPIVSEEIEGDEQISRIERAPMTRTSKTTNIKEYWSPVENKGGARADNGTWIEWDDLCGKWAEELFDFSDSSEN</sequence>
<dbReference type="OrthoDB" id="422736at2759"/>
<evidence type="ECO:0000313" key="1">
    <source>
        <dbReference type="EMBL" id="KKY27493.1"/>
    </source>
</evidence>
<dbReference type="Proteomes" id="UP000053317">
    <property type="component" value="Unassembled WGS sequence"/>
</dbReference>
<dbReference type="PANTHER" id="PTHR36587">
    <property type="entry name" value="EXPRESSION SITE-ASSOCIATED GENE 3 (ESAG3)-LIKE PROTEIN"/>
    <property type="match status" value="1"/>
</dbReference>
<gene>
    <name evidence="1" type="ORF">UCRPC4_g01088</name>
</gene>